<dbReference type="AlphaFoldDB" id="A0A5E8CMI4"/>
<proteinExistence type="predicted"/>
<name>A0A5E8CMI4_9ZZZZ</name>
<gene>
    <name evidence="1" type="ORF">CPAV1605_1291</name>
</gene>
<protein>
    <submittedName>
        <fullName evidence="1">Uncharacterized protein</fullName>
    </submittedName>
</protein>
<reference evidence="1" key="1">
    <citation type="submission" date="2019-09" db="EMBL/GenBank/DDBJ databases">
        <authorList>
            <person name="Needham M D."/>
        </authorList>
    </citation>
    <scope>NUCLEOTIDE SEQUENCE</scope>
</reference>
<accession>A0A5E8CMI4</accession>
<dbReference type="EMBL" id="CABVLZ010000005">
    <property type="protein sequence ID" value="VVU95540.1"/>
    <property type="molecule type" value="Genomic_DNA"/>
</dbReference>
<organism evidence="1">
    <name type="scientific">seawater metagenome</name>
    <dbReference type="NCBI Taxonomy" id="1561972"/>
    <lineage>
        <taxon>unclassified sequences</taxon>
        <taxon>metagenomes</taxon>
        <taxon>ecological metagenomes</taxon>
    </lineage>
</organism>
<sequence>MNCSWCQQLIRADIFFAFDRSFCCEKHRENYASKNKKELVDYPTYDNRSENQNMIESFLNFNIRPRKSNIKNESTTNETKLLSTIPESNIIAQPKNSPKKSIIKKRDSFEEEASCSCCF</sequence>
<evidence type="ECO:0000313" key="1">
    <source>
        <dbReference type="EMBL" id="VVU95540.1"/>
    </source>
</evidence>